<dbReference type="InterPro" id="IPR003838">
    <property type="entry name" value="ABC3_permease_C"/>
</dbReference>
<dbReference type="Pfam" id="PF02687">
    <property type="entry name" value="FtsX"/>
    <property type="match status" value="1"/>
</dbReference>
<sequence>MKKSIPRYLLFKYLRFDKEQPFINLSMFLAFLGVCVGLCVLLVAMAIMNGFDKEFQKRFFVMNYPITIIPKFYTKIDDSLVKELKLKFPHLLFSPYISTQVIAKEENRFEGGILFGVNFEEEKKINDVVAHALKDENLQSFDILIGSGLMADFGLKKGDKLSLIFANLSPSGFSLIPQTKRFDIKAHFSSNLAFYDKAYMYVNVDTLRKILGYNQDYDGIHIYSKNAFEDIEKLRQYLKQDYISIGWWEQNQNFFSALELEKRALFIVLMLIILVASLNIVSSLLMIVMNRRSEIALLLALGTSKAEVKKSFFALGMLIGGSGMICGIILAFIALWILGNFDIIHLPADVYGTSKLPLDLSVLDFFLTLIGALFIIALSSFYPAKKATEVNILDTLRNE</sequence>
<dbReference type="PANTHER" id="PTHR30489">
    <property type="entry name" value="LIPOPROTEIN-RELEASING SYSTEM TRANSMEMBRANE PROTEIN LOLE"/>
    <property type="match status" value="1"/>
</dbReference>
<dbReference type="GO" id="GO:0098797">
    <property type="term" value="C:plasma membrane protein complex"/>
    <property type="evidence" value="ECO:0007669"/>
    <property type="project" value="TreeGrafter"/>
</dbReference>
<feature type="transmembrane region" description="Helical" evidence="7">
    <location>
        <begin position="358"/>
        <end position="378"/>
    </location>
</feature>
<evidence type="ECO:0000256" key="3">
    <source>
        <dbReference type="ARBA" id="ARBA00022475"/>
    </source>
</evidence>
<evidence type="ECO:0000256" key="1">
    <source>
        <dbReference type="ARBA" id="ARBA00004651"/>
    </source>
</evidence>
<dbReference type="PANTHER" id="PTHR30489:SF0">
    <property type="entry name" value="LIPOPROTEIN-RELEASING SYSTEM TRANSMEMBRANE PROTEIN LOLE"/>
    <property type="match status" value="1"/>
</dbReference>
<feature type="transmembrane region" description="Helical" evidence="7">
    <location>
        <begin position="311"/>
        <end position="338"/>
    </location>
</feature>
<feature type="transmembrane region" description="Helical" evidence="7">
    <location>
        <begin position="21"/>
        <end position="48"/>
    </location>
</feature>
<protein>
    <submittedName>
        <fullName evidence="9">Lipoprotein releasing system, transmembrane protein, LolC/E family</fullName>
    </submittedName>
</protein>
<dbReference type="KEGG" id="ccun:CCUN_0839"/>
<dbReference type="GO" id="GO:0044874">
    <property type="term" value="P:lipoprotein localization to outer membrane"/>
    <property type="evidence" value="ECO:0007669"/>
    <property type="project" value="TreeGrafter"/>
</dbReference>
<dbReference type="InterPro" id="IPR051447">
    <property type="entry name" value="Lipoprotein-release_system"/>
</dbReference>
<feature type="domain" description="ABC3 transporter permease C-terminal" evidence="8">
    <location>
        <begin position="267"/>
        <end position="391"/>
    </location>
</feature>
<keyword evidence="6 7" id="KW-0472">Membrane</keyword>
<evidence type="ECO:0000256" key="2">
    <source>
        <dbReference type="ARBA" id="ARBA00005236"/>
    </source>
</evidence>
<keyword evidence="3" id="KW-1003">Cell membrane</keyword>
<keyword evidence="5 7" id="KW-1133">Transmembrane helix</keyword>
<gene>
    <name evidence="9" type="primary">lolC</name>
    <name evidence="9" type="ORF">CCUN_0839</name>
</gene>
<organism evidence="9 10">
    <name type="scientific">Campylobacter cuniculorum DSM 23162 = LMG 24588</name>
    <dbReference type="NCBI Taxonomy" id="1121267"/>
    <lineage>
        <taxon>Bacteria</taxon>
        <taxon>Pseudomonadati</taxon>
        <taxon>Campylobacterota</taxon>
        <taxon>Epsilonproteobacteria</taxon>
        <taxon>Campylobacterales</taxon>
        <taxon>Campylobacteraceae</taxon>
        <taxon>Campylobacter</taxon>
    </lineage>
</organism>
<dbReference type="eggNOG" id="COG4591">
    <property type="taxonomic scope" value="Bacteria"/>
</dbReference>
<dbReference type="RefSeq" id="WP_027306094.1">
    <property type="nucleotide sequence ID" value="NZ_KK211203.1"/>
</dbReference>
<feature type="transmembrane region" description="Helical" evidence="7">
    <location>
        <begin position="264"/>
        <end position="290"/>
    </location>
</feature>
<accession>A0A1W6BWK6</accession>
<reference evidence="9 10" key="1">
    <citation type="submission" date="2017-04" db="EMBL/GenBank/DDBJ databases">
        <title>Complete genome sequence of the Campylobacter cuniculorum type strain LMG24588.</title>
        <authorList>
            <person name="Miller W.G."/>
            <person name="Yee E."/>
            <person name="Revez J."/>
            <person name="Bono J.L."/>
            <person name="Rossi M."/>
        </authorList>
    </citation>
    <scope>NUCLEOTIDE SEQUENCE [LARGE SCALE GENOMIC DNA]</scope>
    <source>
        <strain evidence="9 10">LMG 24588</strain>
    </source>
</reference>
<proteinExistence type="inferred from homology"/>
<dbReference type="OrthoDB" id="9808461at2"/>
<evidence type="ECO:0000259" key="8">
    <source>
        <dbReference type="Pfam" id="PF02687"/>
    </source>
</evidence>
<comment type="similarity">
    <text evidence="2">Belongs to the ABC-4 integral membrane protein family. LolC/E subfamily.</text>
</comment>
<comment type="subcellular location">
    <subcellularLocation>
        <location evidence="1">Cell membrane</location>
        <topology evidence="1">Multi-pass membrane protein</topology>
    </subcellularLocation>
</comment>
<dbReference type="EMBL" id="CP020867">
    <property type="protein sequence ID" value="ARJ56455.1"/>
    <property type="molecule type" value="Genomic_DNA"/>
</dbReference>
<dbReference type="STRING" id="1121267.CCUN_0839"/>
<evidence type="ECO:0000313" key="10">
    <source>
        <dbReference type="Proteomes" id="UP000192902"/>
    </source>
</evidence>
<keyword evidence="4 7" id="KW-0812">Transmembrane</keyword>
<evidence type="ECO:0000313" key="9">
    <source>
        <dbReference type="EMBL" id="ARJ56455.1"/>
    </source>
</evidence>
<dbReference type="Proteomes" id="UP000192902">
    <property type="component" value="Chromosome"/>
</dbReference>
<keyword evidence="9" id="KW-0449">Lipoprotein</keyword>
<name>A0A1W6BWK6_9BACT</name>
<evidence type="ECO:0000256" key="6">
    <source>
        <dbReference type="ARBA" id="ARBA00023136"/>
    </source>
</evidence>
<evidence type="ECO:0000256" key="7">
    <source>
        <dbReference type="SAM" id="Phobius"/>
    </source>
</evidence>
<evidence type="ECO:0000256" key="4">
    <source>
        <dbReference type="ARBA" id="ARBA00022692"/>
    </source>
</evidence>
<dbReference type="AlphaFoldDB" id="A0A1W6BWK6"/>
<evidence type="ECO:0000256" key="5">
    <source>
        <dbReference type="ARBA" id="ARBA00022989"/>
    </source>
</evidence>